<dbReference type="Gramene" id="KVH95576">
    <property type="protein sequence ID" value="KVH95576"/>
    <property type="gene ID" value="Ccrd_002284"/>
</dbReference>
<proteinExistence type="predicted"/>
<accession>A0A118JWP3</accession>
<reference evidence="1 2" key="1">
    <citation type="journal article" date="2016" name="Sci. Rep.">
        <title>The genome sequence of the outbreeding globe artichoke constructed de novo incorporating a phase-aware low-pass sequencing strategy of F1 progeny.</title>
        <authorList>
            <person name="Scaglione D."/>
            <person name="Reyes-Chin-Wo S."/>
            <person name="Acquadro A."/>
            <person name="Froenicke L."/>
            <person name="Portis E."/>
            <person name="Beitel C."/>
            <person name="Tirone M."/>
            <person name="Mauro R."/>
            <person name="Lo Monaco A."/>
            <person name="Mauromicale G."/>
            <person name="Faccioli P."/>
            <person name="Cattivelli L."/>
            <person name="Rieseberg L."/>
            <person name="Michelmore R."/>
            <person name="Lanteri S."/>
        </authorList>
    </citation>
    <scope>NUCLEOTIDE SEQUENCE [LARGE SCALE GENOMIC DNA]</scope>
    <source>
        <strain evidence="1">2C</strain>
    </source>
</reference>
<dbReference type="InterPro" id="IPR038408">
    <property type="entry name" value="GNK2_sf"/>
</dbReference>
<dbReference type="AlphaFoldDB" id="A0A118JWP3"/>
<protein>
    <recommendedName>
        <fullName evidence="3">Gnk2-homologous domain-containing protein</fullName>
    </recommendedName>
</protein>
<keyword evidence="2" id="KW-1185">Reference proteome</keyword>
<sequence>MVASCAELQIYECIGADDMVSCGHTMTEGVSHDSVRKVVSNAAMDAPRNSDYFAQELALSGTANELAYVLADCWKILNENSCMECLERVSASVL</sequence>
<name>A0A118JWP3_CYNCS</name>
<evidence type="ECO:0000313" key="2">
    <source>
        <dbReference type="Proteomes" id="UP000243975"/>
    </source>
</evidence>
<organism evidence="1 2">
    <name type="scientific">Cynara cardunculus var. scolymus</name>
    <name type="common">Globe artichoke</name>
    <name type="synonym">Cynara scolymus</name>
    <dbReference type="NCBI Taxonomy" id="59895"/>
    <lineage>
        <taxon>Eukaryota</taxon>
        <taxon>Viridiplantae</taxon>
        <taxon>Streptophyta</taxon>
        <taxon>Embryophyta</taxon>
        <taxon>Tracheophyta</taxon>
        <taxon>Spermatophyta</taxon>
        <taxon>Magnoliopsida</taxon>
        <taxon>eudicotyledons</taxon>
        <taxon>Gunneridae</taxon>
        <taxon>Pentapetalae</taxon>
        <taxon>asterids</taxon>
        <taxon>campanulids</taxon>
        <taxon>Asterales</taxon>
        <taxon>Asteraceae</taxon>
        <taxon>Carduoideae</taxon>
        <taxon>Cardueae</taxon>
        <taxon>Carduinae</taxon>
        <taxon>Cynara</taxon>
    </lineage>
</organism>
<dbReference type="Proteomes" id="UP000243975">
    <property type="component" value="Unassembled WGS sequence"/>
</dbReference>
<evidence type="ECO:0000313" key="1">
    <source>
        <dbReference type="EMBL" id="KVH95576.1"/>
    </source>
</evidence>
<evidence type="ECO:0008006" key="3">
    <source>
        <dbReference type="Google" id="ProtNLM"/>
    </source>
</evidence>
<comment type="caution">
    <text evidence="1">The sequence shown here is derived from an EMBL/GenBank/DDBJ whole genome shotgun (WGS) entry which is preliminary data.</text>
</comment>
<dbReference type="EMBL" id="LEKV01004381">
    <property type="protein sequence ID" value="KVH95576.1"/>
    <property type="molecule type" value="Genomic_DNA"/>
</dbReference>
<dbReference type="Gene3D" id="3.30.430.20">
    <property type="entry name" value="Gnk2 domain, C-X8-C-X2-C motif"/>
    <property type="match status" value="1"/>
</dbReference>
<gene>
    <name evidence="1" type="ORF">Ccrd_002284</name>
</gene>